<dbReference type="AlphaFoldDB" id="A0ABD1EU63"/>
<feature type="transmembrane region" description="Helical" evidence="2">
    <location>
        <begin position="260"/>
        <end position="285"/>
    </location>
</feature>
<keyword evidence="4" id="KW-1185">Reference proteome</keyword>
<keyword evidence="2" id="KW-1133">Transmembrane helix</keyword>
<keyword evidence="2" id="KW-0472">Membrane</keyword>
<keyword evidence="2" id="KW-0812">Transmembrane</keyword>
<protein>
    <submittedName>
        <fullName evidence="3">Uncharacterized protein</fullName>
    </submittedName>
</protein>
<dbReference type="EMBL" id="JBDJPC010000005">
    <property type="protein sequence ID" value="KAL1502255.1"/>
    <property type="molecule type" value="Genomic_DNA"/>
</dbReference>
<comment type="caution">
    <text evidence="3">The sequence shown here is derived from an EMBL/GenBank/DDBJ whole genome shotgun (WGS) entry which is preliminary data.</text>
</comment>
<dbReference type="Proteomes" id="UP001566132">
    <property type="component" value="Unassembled WGS sequence"/>
</dbReference>
<feature type="coiled-coil region" evidence="1">
    <location>
        <begin position="26"/>
        <end position="53"/>
    </location>
</feature>
<sequence length="351" mass="41037">MQKEDLKIIYDDDYINFRENFQSTLNDHYSLNKNEHNDKNKNIENEAVQTALKKLAKTYNYNSKYCKKRHKKSENTFSPTVEQSISARQDVEFQKSRSELMTSIKKKKSQNLVLSPAIRNLQGTNKREKIEPRKNTCTKTKVSECEKNNSKEIITDESLEKLIDELTIRKSSQMNNKLLRNPLWKDRNVIRKCSMLTVPWKRSHTMPVCSTKPSAIARKEYSTKLAKTLDDKTYLYDDGTDIDSVYFQLKQSTNIKGMQFQLLTVLNVCSYICAFLILTLLAWFLMGSKLYKMFLPETPPNPWTKHLKYLKYISGGIFHTISNIIKFVANLFAIPTDQLYRPPSENRNWPP</sequence>
<name>A0ABD1EU63_HYPHA</name>
<proteinExistence type="predicted"/>
<evidence type="ECO:0000313" key="3">
    <source>
        <dbReference type="EMBL" id="KAL1502255.1"/>
    </source>
</evidence>
<gene>
    <name evidence="3" type="ORF">ABEB36_007422</name>
</gene>
<organism evidence="3 4">
    <name type="scientific">Hypothenemus hampei</name>
    <name type="common">Coffee berry borer</name>
    <dbReference type="NCBI Taxonomy" id="57062"/>
    <lineage>
        <taxon>Eukaryota</taxon>
        <taxon>Metazoa</taxon>
        <taxon>Ecdysozoa</taxon>
        <taxon>Arthropoda</taxon>
        <taxon>Hexapoda</taxon>
        <taxon>Insecta</taxon>
        <taxon>Pterygota</taxon>
        <taxon>Neoptera</taxon>
        <taxon>Endopterygota</taxon>
        <taxon>Coleoptera</taxon>
        <taxon>Polyphaga</taxon>
        <taxon>Cucujiformia</taxon>
        <taxon>Curculionidae</taxon>
        <taxon>Scolytinae</taxon>
        <taxon>Hypothenemus</taxon>
    </lineage>
</organism>
<evidence type="ECO:0000256" key="1">
    <source>
        <dbReference type="SAM" id="Coils"/>
    </source>
</evidence>
<accession>A0ABD1EU63</accession>
<evidence type="ECO:0000256" key="2">
    <source>
        <dbReference type="SAM" id="Phobius"/>
    </source>
</evidence>
<keyword evidence="1" id="KW-0175">Coiled coil</keyword>
<reference evidence="3 4" key="1">
    <citation type="submission" date="2024-05" db="EMBL/GenBank/DDBJ databases">
        <title>Genetic variation in Jamaican populations of the coffee berry borer (Hypothenemus hampei).</title>
        <authorList>
            <person name="Errbii M."/>
            <person name="Myrie A."/>
        </authorList>
    </citation>
    <scope>NUCLEOTIDE SEQUENCE [LARGE SCALE GENOMIC DNA]</scope>
    <source>
        <strain evidence="3">JA-Hopewell-2020-01-JO</strain>
        <tissue evidence="3">Whole body</tissue>
    </source>
</reference>
<evidence type="ECO:0000313" key="4">
    <source>
        <dbReference type="Proteomes" id="UP001566132"/>
    </source>
</evidence>